<dbReference type="Pfam" id="PF13632">
    <property type="entry name" value="Glyco_trans_2_3"/>
    <property type="match status" value="1"/>
</dbReference>
<evidence type="ECO:0000256" key="2">
    <source>
        <dbReference type="ARBA" id="ARBA00022676"/>
    </source>
</evidence>
<feature type="transmembrane region" description="Helical" evidence="7">
    <location>
        <begin position="386"/>
        <end position="409"/>
    </location>
</feature>
<evidence type="ECO:0000256" key="4">
    <source>
        <dbReference type="ARBA" id="ARBA00022692"/>
    </source>
</evidence>
<evidence type="ECO:0000259" key="8">
    <source>
        <dbReference type="Pfam" id="PF13632"/>
    </source>
</evidence>
<dbReference type="GO" id="GO:0005886">
    <property type="term" value="C:plasma membrane"/>
    <property type="evidence" value="ECO:0007669"/>
    <property type="project" value="TreeGrafter"/>
</dbReference>
<gene>
    <name evidence="9" type="ORF">AVDCRST_MAG43-1150</name>
</gene>
<feature type="transmembrane region" description="Helical" evidence="7">
    <location>
        <begin position="316"/>
        <end position="339"/>
    </location>
</feature>
<evidence type="ECO:0000256" key="5">
    <source>
        <dbReference type="ARBA" id="ARBA00022989"/>
    </source>
</evidence>
<keyword evidence="2" id="KW-0328">Glycosyltransferase</keyword>
<dbReference type="PANTHER" id="PTHR43867:SF2">
    <property type="entry name" value="CELLULOSE SYNTHASE CATALYTIC SUBUNIT A [UDP-FORMING]"/>
    <property type="match status" value="1"/>
</dbReference>
<proteinExistence type="predicted"/>
<evidence type="ECO:0000313" key="9">
    <source>
        <dbReference type="EMBL" id="CAA9552102.1"/>
    </source>
</evidence>
<dbReference type="InterPro" id="IPR050321">
    <property type="entry name" value="Glycosyltr_2/OpgH_subfam"/>
</dbReference>
<comment type="subcellular location">
    <subcellularLocation>
        <location evidence="1">Membrane</location>
        <topology evidence="1">Multi-pass membrane protein</topology>
    </subcellularLocation>
</comment>
<protein>
    <submittedName>
        <fullName evidence="9">Cellulose synthase catalytic subunit-like protein</fullName>
    </submittedName>
</protein>
<evidence type="ECO:0000256" key="1">
    <source>
        <dbReference type="ARBA" id="ARBA00004141"/>
    </source>
</evidence>
<keyword evidence="4 7" id="KW-0812">Transmembrane</keyword>
<reference evidence="9" key="1">
    <citation type="submission" date="2020-02" db="EMBL/GenBank/DDBJ databases">
        <authorList>
            <person name="Meier V. D."/>
        </authorList>
    </citation>
    <scope>NUCLEOTIDE SEQUENCE</scope>
    <source>
        <strain evidence="9">AVDCRST_MAG43</strain>
    </source>
</reference>
<dbReference type="GO" id="GO:0016758">
    <property type="term" value="F:hexosyltransferase activity"/>
    <property type="evidence" value="ECO:0007669"/>
    <property type="project" value="TreeGrafter"/>
</dbReference>
<feature type="transmembrane region" description="Helical" evidence="7">
    <location>
        <begin position="359"/>
        <end position="379"/>
    </location>
</feature>
<keyword evidence="6 7" id="KW-0472">Membrane</keyword>
<dbReference type="InterPro" id="IPR001173">
    <property type="entry name" value="Glyco_trans_2-like"/>
</dbReference>
<accession>A0A6J4UIX1</accession>
<evidence type="ECO:0000256" key="7">
    <source>
        <dbReference type="SAM" id="Phobius"/>
    </source>
</evidence>
<dbReference type="SUPFAM" id="SSF53448">
    <property type="entry name" value="Nucleotide-diphospho-sugar transferases"/>
    <property type="match status" value="1"/>
</dbReference>
<dbReference type="EMBL" id="CADCWI010000059">
    <property type="protein sequence ID" value="CAA9552102.1"/>
    <property type="molecule type" value="Genomic_DNA"/>
</dbReference>
<feature type="domain" description="Glycosyltransferase 2-like" evidence="8">
    <location>
        <begin position="76"/>
        <end position="297"/>
    </location>
</feature>
<evidence type="ECO:0000256" key="3">
    <source>
        <dbReference type="ARBA" id="ARBA00022679"/>
    </source>
</evidence>
<sequence>MEYRRLSTLFRVELTTFERKRYVNLSDEPNKAMNLNSYIGLLGKAVEEVRRGDQFHLEVREPGHRDGEKVIPDATYVLTLDADSLLMPDYALRMVDVMERPGNERLAVVQTPYTAIPDQPGVLERIAGATTDMQYIVHQGFSWVGATFWVGANALLRKTALDDIRTESSDANNAARFIQDRTVIEDTESTVDLVARGWWLHNYSERLAYSATPPDFGALLVQRHRWANGGLLIVPKLLRYALAGPFHARKPVEILVRFHYLVSIAAGSIGFLVLVLVPLDQDVHSLWLPVTAVPYFLLFWRDLIQAGYRKGDILRVYAFNVMLMPINLAGAAKSIHQSITGRKTPFGRTPKVEGRTSAPAWAILAEWLLLSYTLFAFVWDAFAGRWLHALFSLATVVTLAYVLVVFIGLRAGFDDVLASLRRSPLRKPAGRIETTRSTSASG</sequence>
<feature type="transmembrane region" description="Helical" evidence="7">
    <location>
        <begin position="285"/>
        <end position="304"/>
    </location>
</feature>
<keyword evidence="3" id="KW-0808">Transferase</keyword>
<name>A0A6J4UIX1_9BACT</name>
<organism evidence="9">
    <name type="scientific">uncultured Thermomicrobiales bacterium</name>
    <dbReference type="NCBI Taxonomy" id="1645740"/>
    <lineage>
        <taxon>Bacteria</taxon>
        <taxon>Pseudomonadati</taxon>
        <taxon>Thermomicrobiota</taxon>
        <taxon>Thermomicrobia</taxon>
        <taxon>Thermomicrobiales</taxon>
        <taxon>environmental samples</taxon>
    </lineage>
</organism>
<keyword evidence="5 7" id="KW-1133">Transmembrane helix</keyword>
<dbReference type="Gene3D" id="3.90.550.10">
    <property type="entry name" value="Spore Coat Polysaccharide Biosynthesis Protein SpsA, Chain A"/>
    <property type="match status" value="1"/>
</dbReference>
<dbReference type="PANTHER" id="PTHR43867">
    <property type="entry name" value="CELLULOSE SYNTHASE CATALYTIC SUBUNIT A [UDP-FORMING]"/>
    <property type="match status" value="1"/>
</dbReference>
<feature type="transmembrane region" description="Helical" evidence="7">
    <location>
        <begin position="258"/>
        <end position="279"/>
    </location>
</feature>
<dbReference type="AlphaFoldDB" id="A0A6J4UIX1"/>
<dbReference type="InterPro" id="IPR029044">
    <property type="entry name" value="Nucleotide-diphossugar_trans"/>
</dbReference>
<evidence type="ECO:0000256" key="6">
    <source>
        <dbReference type="ARBA" id="ARBA00023136"/>
    </source>
</evidence>